<dbReference type="EMBL" id="AP018553">
    <property type="protein sequence ID" value="BBD71729.1"/>
    <property type="molecule type" value="Genomic_DNA"/>
</dbReference>
<dbReference type="Proteomes" id="UP000616143">
    <property type="component" value="Unassembled WGS sequence"/>
</dbReference>
<reference evidence="2" key="1">
    <citation type="journal article" date="2014" name="Int. J. Syst. Evol. Microbiol.">
        <title>Complete genome sequence of Corynebacterium casei LMG S-19264T (=DSM 44701T), isolated from a smear-ripened cheese.</title>
        <authorList>
            <consortium name="US DOE Joint Genome Institute (JGI-PGF)"/>
            <person name="Walter F."/>
            <person name="Albersmeier A."/>
            <person name="Kalinowski J."/>
            <person name="Ruckert C."/>
        </authorList>
    </citation>
    <scope>NUCLEOTIDE SEQUENCE</scope>
    <source>
        <strain evidence="2">JCM 31740</strain>
    </source>
</reference>
<evidence type="ECO:0000313" key="3">
    <source>
        <dbReference type="Proteomes" id="UP000276741"/>
    </source>
</evidence>
<name>A0A348B0M7_9CREN</name>
<evidence type="ECO:0000313" key="1">
    <source>
        <dbReference type="EMBL" id="BBD71729.1"/>
    </source>
</evidence>
<dbReference type="EMBL" id="BMQS01000001">
    <property type="protein sequence ID" value="GGT86285.1"/>
    <property type="molecule type" value="Genomic_DNA"/>
</dbReference>
<organism evidence="1 3">
    <name type="scientific">Sulfodiicoccus acidiphilus</name>
    <dbReference type="NCBI Taxonomy" id="1670455"/>
    <lineage>
        <taxon>Archaea</taxon>
        <taxon>Thermoproteota</taxon>
        <taxon>Thermoprotei</taxon>
        <taxon>Sulfolobales</taxon>
        <taxon>Sulfolobaceae</taxon>
        <taxon>Sulfodiicoccus</taxon>
    </lineage>
</organism>
<protein>
    <submittedName>
        <fullName evidence="1">Uncharacterized protein</fullName>
    </submittedName>
</protein>
<sequence length="170" mass="19489">MSMSPFGGVREIVGRTHRNKDEFLIHLKSYGMLSFQVGRNLKASEVAKEFELREEAYLTLRESELGPEDLEDERVKLGVRVVLVGRKRSRTFDLGALTLIYNLCSRDFVKDYLNLDLSLEDVAKRYGTLTELHFLSSCMRRGKVKLATIQELGSKDLVSLLQRLNQFNDS</sequence>
<evidence type="ECO:0000313" key="2">
    <source>
        <dbReference type="EMBL" id="GGT86285.1"/>
    </source>
</evidence>
<dbReference type="KEGG" id="sacd:HS1genome_0118"/>
<gene>
    <name evidence="2" type="ORF">GCM10007116_00280</name>
    <name evidence="1" type="ORF">HS1genome_0118</name>
</gene>
<keyword evidence="3" id="KW-1185">Reference proteome</keyword>
<dbReference type="Proteomes" id="UP000276741">
    <property type="component" value="Chromosome"/>
</dbReference>
<reference evidence="1" key="3">
    <citation type="journal article" date="2019" name="BMC Res. Notes">
        <title>Complete genome sequence of the Sulfodiicoccus acidiphilus strain HS-1T, the first crenarchaeon that lacks polB3, isolated from an acidic hot spring in Ohwaku-dani, Hakone, Japan.</title>
        <authorList>
            <person name="Sakai H.D."/>
            <person name="Kurosawa N."/>
        </authorList>
    </citation>
    <scope>NUCLEOTIDE SEQUENCE</scope>
    <source>
        <strain evidence="1">HS-1</strain>
    </source>
</reference>
<proteinExistence type="predicted"/>
<accession>A0A348B0M7</accession>
<dbReference type="AlphaFoldDB" id="A0A348B0M7"/>
<reference evidence="3" key="2">
    <citation type="submission" date="2018-04" db="EMBL/GenBank/DDBJ databases">
        <title>Complete genome sequence of Sulfodiicoccus acidiphilus strain HS-1.</title>
        <authorList>
            <person name="Sakai H.D."/>
            <person name="Kurosawa N."/>
        </authorList>
    </citation>
    <scope>NUCLEOTIDE SEQUENCE [LARGE SCALE GENOMIC DNA]</scope>
    <source>
        <strain evidence="3">HS-1</strain>
    </source>
</reference>
<reference evidence="2" key="4">
    <citation type="submission" date="2020-09" db="EMBL/GenBank/DDBJ databases">
        <authorList>
            <person name="Sun Q."/>
            <person name="Ohkuma M."/>
        </authorList>
    </citation>
    <scope>NUCLEOTIDE SEQUENCE</scope>
    <source>
        <strain evidence="2">JCM 31740</strain>
    </source>
</reference>